<dbReference type="HOGENOM" id="CLU_1238742_0_0_7"/>
<reference evidence="3 4" key="1">
    <citation type="submission" date="2007-05" db="EMBL/GenBank/DDBJ databases">
        <title>Complete sequence of Geobacter uraniireducens Rf4.</title>
        <authorList>
            <consortium name="US DOE Joint Genome Institute"/>
            <person name="Copeland A."/>
            <person name="Lucas S."/>
            <person name="Lapidus A."/>
            <person name="Barry K."/>
            <person name="Detter J.C."/>
            <person name="Glavina del Rio T."/>
            <person name="Hammon N."/>
            <person name="Israni S."/>
            <person name="Dalin E."/>
            <person name="Tice H."/>
            <person name="Pitluck S."/>
            <person name="Chertkov O."/>
            <person name="Brettin T."/>
            <person name="Bruce D."/>
            <person name="Han C."/>
            <person name="Schmutz J."/>
            <person name="Larimer F."/>
            <person name="Land M."/>
            <person name="Hauser L."/>
            <person name="Kyrpides N."/>
            <person name="Mikhailova N."/>
            <person name="Shelobolina E."/>
            <person name="Aklujkar M."/>
            <person name="Lovley D."/>
            <person name="Richardson P."/>
        </authorList>
    </citation>
    <scope>NUCLEOTIDE SEQUENCE [LARGE SCALE GENOMIC DNA]</scope>
    <source>
        <strain evidence="3 4">Rf4</strain>
    </source>
</reference>
<organism evidence="3 4">
    <name type="scientific">Geotalea uraniireducens (strain Rf4)</name>
    <name type="common">Geobacter uraniireducens</name>
    <dbReference type="NCBI Taxonomy" id="351605"/>
    <lineage>
        <taxon>Bacteria</taxon>
        <taxon>Pseudomonadati</taxon>
        <taxon>Thermodesulfobacteriota</taxon>
        <taxon>Desulfuromonadia</taxon>
        <taxon>Geobacterales</taxon>
        <taxon>Geobacteraceae</taxon>
        <taxon>Geotalea</taxon>
    </lineage>
</organism>
<feature type="domain" description="DUF3108" evidence="2">
    <location>
        <begin position="129"/>
        <end position="212"/>
    </location>
</feature>
<dbReference type="PROSITE" id="PS51257">
    <property type="entry name" value="PROKAR_LIPOPROTEIN"/>
    <property type="match status" value="1"/>
</dbReference>
<evidence type="ECO:0000313" key="4">
    <source>
        <dbReference type="Proteomes" id="UP000006695"/>
    </source>
</evidence>
<name>A5G552_GEOUR</name>
<dbReference type="RefSeq" id="WP_011939596.1">
    <property type="nucleotide sequence ID" value="NC_009483.1"/>
</dbReference>
<evidence type="ECO:0000313" key="3">
    <source>
        <dbReference type="EMBL" id="ABQ26920.1"/>
    </source>
</evidence>
<keyword evidence="1" id="KW-0732">Signal</keyword>
<evidence type="ECO:0000256" key="1">
    <source>
        <dbReference type="SAM" id="SignalP"/>
    </source>
</evidence>
<proteinExistence type="predicted"/>
<gene>
    <name evidence="3" type="ordered locus">Gura_2746</name>
</gene>
<dbReference type="Gene3D" id="2.40.360.20">
    <property type="match status" value="1"/>
</dbReference>
<evidence type="ECO:0000259" key="2">
    <source>
        <dbReference type="Pfam" id="PF21347"/>
    </source>
</evidence>
<dbReference type="OrthoDB" id="25355at2"/>
<dbReference type="AlphaFoldDB" id="A5G552"/>
<dbReference type="KEGG" id="gur:Gura_2746"/>
<feature type="signal peptide" evidence="1">
    <location>
        <begin position="1"/>
        <end position="19"/>
    </location>
</feature>
<feature type="chain" id="PRO_5002683320" description="DUF3108 domain-containing protein" evidence="1">
    <location>
        <begin position="20"/>
        <end position="223"/>
    </location>
</feature>
<dbReference type="InterPro" id="IPR049279">
    <property type="entry name" value="DUF3108-like"/>
</dbReference>
<sequence length="223" mass="22994">MRTKLVLLVLLTLFISACGSGGGTPGITGGSTNDNTGGNVTVSAGEKGSYFPLTAGSTWTYRKADQAAVTKLVTNDGRVRTNVGSEPPKYSTYTISNNSIVLTLETVSGVINANQVEFTSKYDVSSIGLLVFPSNTTVGNVETSNYTLLVGIDGGGTPVGKTTTLTVVGTETVQVAAGSFNAIKIQETNIVGSVASLPAYSWYAAGVGLVKNGDMELVSYSIK</sequence>
<accession>A5G552</accession>
<keyword evidence="4" id="KW-1185">Reference proteome</keyword>
<protein>
    <recommendedName>
        <fullName evidence="2">DUF3108 domain-containing protein</fullName>
    </recommendedName>
</protein>
<dbReference type="Proteomes" id="UP000006695">
    <property type="component" value="Chromosome"/>
</dbReference>
<dbReference type="Pfam" id="PF21347">
    <property type="entry name" value="DUF3108_like"/>
    <property type="match status" value="1"/>
</dbReference>
<dbReference type="EMBL" id="CP000698">
    <property type="protein sequence ID" value="ABQ26920.1"/>
    <property type="molecule type" value="Genomic_DNA"/>
</dbReference>